<dbReference type="Pfam" id="PF02556">
    <property type="entry name" value="SecB"/>
    <property type="match status" value="1"/>
</dbReference>
<dbReference type="GO" id="GO:0015031">
    <property type="term" value="P:protein transport"/>
    <property type="evidence" value="ECO:0007669"/>
    <property type="project" value="UniProtKB-UniRule"/>
</dbReference>
<dbReference type="Gene3D" id="3.10.420.10">
    <property type="entry name" value="SecB-like"/>
    <property type="match status" value="1"/>
</dbReference>
<dbReference type="InterPro" id="IPR003708">
    <property type="entry name" value="SecB"/>
</dbReference>
<dbReference type="PANTHER" id="PTHR36918:SF1">
    <property type="entry name" value="PROTEIN-EXPORT PROTEIN SECB"/>
    <property type="match status" value="1"/>
</dbReference>
<dbReference type="PRINTS" id="PR01594">
    <property type="entry name" value="SECBCHAPRONE"/>
</dbReference>
<dbReference type="OrthoDB" id="9795145at2"/>
<comment type="subunit">
    <text evidence="5">Homotetramer, a dimer of dimers. One homotetramer interacts with 1 SecA dimer.</text>
</comment>
<evidence type="ECO:0000313" key="7">
    <source>
        <dbReference type="Proteomes" id="UP000183104"/>
    </source>
</evidence>
<dbReference type="SUPFAM" id="SSF54611">
    <property type="entry name" value="SecB-like"/>
    <property type="match status" value="1"/>
</dbReference>
<comment type="similarity">
    <text evidence="1 5">Belongs to the SecB family.</text>
</comment>
<dbReference type="GO" id="GO:0005737">
    <property type="term" value="C:cytoplasm"/>
    <property type="evidence" value="ECO:0007669"/>
    <property type="project" value="UniProtKB-SubCell"/>
</dbReference>
<keyword evidence="5" id="KW-0143">Chaperone</keyword>
<evidence type="ECO:0000256" key="4">
    <source>
        <dbReference type="ARBA" id="ARBA00023010"/>
    </source>
</evidence>
<gene>
    <name evidence="5" type="primary">secB</name>
    <name evidence="6" type="ORF">SAMN05661077_1007</name>
</gene>
<accession>A0A0N8PMS1</accession>
<reference evidence="7" key="1">
    <citation type="submission" date="2016-10" db="EMBL/GenBank/DDBJ databases">
        <authorList>
            <person name="Varghese N."/>
        </authorList>
    </citation>
    <scope>NUCLEOTIDE SEQUENCE [LARGE SCALE GENOMIC DNA]</scope>
    <source>
        <strain evidence="7">HL 19</strain>
    </source>
</reference>
<keyword evidence="4 5" id="KW-0811">Translocation</keyword>
<dbReference type="EMBL" id="FMUN01000002">
    <property type="protein sequence ID" value="SCY00280.1"/>
    <property type="molecule type" value="Genomic_DNA"/>
</dbReference>
<evidence type="ECO:0000256" key="2">
    <source>
        <dbReference type="ARBA" id="ARBA00022448"/>
    </source>
</evidence>
<dbReference type="NCBIfam" id="NF004392">
    <property type="entry name" value="PRK05751.1-3"/>
    <property type="match status" value="1"/>
</dbReference>
<dbReference type="GO" id="GO:0006457">
    <property type="term" value="P:protein folding"/>
    <property type="evidence" value="ECO:0007669"/>
    <property type="project" value="UniProtKB-UniRule"/>
</dbReference>
<dbReference type="InterPro" id="IPR035958">
    <property type="entry name" value="SecB-like_sf"/>
</dbReference>
<comment type="function">
    <text evidence="5">One of the proteins required for the normal export of preproteins out of the cell cytoplasm. It is a molecular chaperone that binds to a subset of precursor proteins, maintaining them in a translocation-competent state. It also specifically binds to its receptor SecA.</text>
</comment>
<protein>
    <recommendedName>
        <fullName evidence="5">Protein-export protein SecB</fullName>
    </recommendedName>
</protein>
<keyword evidence="5" id="KW-0963">Cytoplasm</keyword>
<dbReference type="Proteomes" id="UP000183104">
    <property type="component" value="Unassembled WGS sequence"/>
</dbReference>
<dbReference type="NCBIfam" id="TIGR00809">
    <property type="entry name" value="secB"/>
    <property type="match status" value="1"/>
</dbReference>
<proteinExistence type="inferred from homology"/>
<dbReference type="AlphaFoldDB" id="A0A0N8PMS1"/>
<evidence type="ECO:0000256" key="5">
    <source>
        <dbReference type="HAMAP-Rule" id="MF_00821"/>
    </source>
</evidence>
<organism evidence="6 7">
    <name type="scientific">Thiohalorhabdus denitrificans</name>
    <dbReference type="NCBI Taxonomy" id="381306"/>
    <lineage>
        <taxon>Bacteria</taxon>
        <taxon>Pseudomonadati</taxon>
        <taxon>Pseudomonadota</taxon>
        <taxon>Gammaproteobacteria</taxon>
        <taxon>Thiohalorhabdales</taxon>
        <taxon>Thiohalorhabdaceae</taxon>
        <taxon>Thiohalorhabdus</taxon>
    </lineage>
</organism>
<name>A0A0N8PMS1_9GAMM</name>
<dbReference type="GO" id="GO:0051262">
    <property type="term" value="P:protein tetramerization"/>
    <property type="evidence" value="ECO:0007669"/>
    <property type="project" value="InterPro"/>
</dbReference>
<dbReference type="GO" id="GO:0051082">
    <property type="term" value="F:unfolded protein binding"/>
    <property type="evidence" value="ECO:0007669"/>
    <property type="project" value="InterPro"/>
</dbReference>
<evidence type="ECO:0000256" key="3">
    <source>
        <dbReference type="ARBA" id="ARBA00022927"/>
    </source>
</evidence>
<sequence>MSEEQGASGEQPVFALERVYVKDVSFESPNVPDVFTWQGQPQVNVELGTQGRVVSDQGHVESVLTVTVRSTHEDRTVFIAEVQQAGLFRVSGVPDEQLEQLMGINCPTILFPYAREAISNMVTHGGFQQLLLDPVNFQALYEQSRQQQAGEAGEH</sequence>
<dbReference type="PANTHER" id="PTHR36918">
    <property type="match status" value="1"/>
</dbReference>
<dbReference type="STRING" id="381306.AN478_10145"/>
<dbReference type="HAMAP" id="MF_00821">
    <property type="entry name" value="SecB"/>
    <property type="match status" value="1"/>
</dbReference>
<evidence type="ECO:0000313" key="6">
    <source>
        <dbReference type="EMBL" id="SCY00280.1"/>
    </source>
</evidence>
<dbReference type="PATRIC" id="fig|381306.5.peg.778"/>
<evidence type="ECO:0000256" key="1">
    <source>
        <dbReference type="ARBA" id="ARBA00009990"/>
    </source>
</evidence>
<keyword evidence="7" id="KW-1185">Reference proteome</keyword>
<dbReference type="RefSeq" id="WP_054966500.1">
    <property type="nucleotide sequence ID" value="NZ_FMUN01000002.1"/>
</dbReference>
<comment type="subcellular location">
    <subcellularLocation>
        <location evidence="5">Cytoplasm</location>
    </subcellularLocation>
</comment>
<keyword evidence="3 5" id="KW-0653">Protein transport</keyword>
<keyword evidence="2 5" id="KW-0813">Transport</keyword>